<keyword evidence="2" id="KW-1185">Reference proteome</keyword>
<comment type="caution">
    <text evidence="1">The sequence shown here is derived from an EMBL/GenBank/DDBJ whole genome shotgun (WGS) entry which is preliminary data.</text>
</comment>
<dbReference type="AlphaFoldDB" id="A0A0V1GK63"/>
<gene>
    <name evidence="1" type="ORF">T4B_15546</name>
</gene>
<sequence>MCKGWQLKSCTAIVCDAKIVVSASSFYALGIRYVGRF</sequence>
<accession>A0A0V1GK63</accession>
<dbReference type="Proteomes" id="UP000054805">
    <property type="component" value="Unassembled WGS sequence"/>
</dbReference>
<dbReference type="EMBL" id="JYDS01001694">
    <property type="protein sequence ID" value="KRY98510.1"/>
    <property type="molecule type" value="Genomic_DNA"/>
</dbReference>
<protein>
    <submittedName>
        <fullName evidence="1">Uncharacterized protein</fullName>
    </submittedName>
</protein>
<reference evidence="1 2" key="1">
    <citation type="submission" date="2015-01" db="EMBL/GenBank/DDBJ databases">
        <title>Evolution of Trichinella species and genotypes.</title>
        <authorList>
            <person name="Korhonen P.K."/>
            <person name="Edoardo P."/>
            <person name="Giuseppe L.R."/>
            <person name="Gasser R.B."/>
        </authorList>
    </citation>
    <scope>NUCLEOTIDE SEQUENCE [LARGE SCALE GENOMIC DNA]</scope>
    <source>
        <strain evidence="1">ISS588</strain>
    </source>
</reference>
<evidence type="ECO:0000313" key="2">
    <source>
        <dbReference type="Proteomes" id="UP000054805"/>
    </source>
</evidence>
<organism evidence="1 2">
    <name type="scientific">Trichinella pseudospiralis</name>
    <name type="common">Parasitic roundworm</name>
    <dbReference type="NCBI Taxonomy" id="6337"/>
    <lineage>
        <taxon>Eukaryota</taxon>
        <taxon>Metazoa</taxon>
        <taxon>Ecdysozoa</taxon>
        <taxon>Nematoda</taxon>
        <taxon>Enoplea</taxon>
        <taxon>Dorylaimia</taxon>
        <taxon>Trichinellida</taxon>
        <taxon>Trichinellidae</taxon>
        <taxon>Trichinella</taxon>
    </lineage>
</organism>
<proteinExistence type="predicted"/>
<name>A0A0V1GK63_TRIPS</name>
<evidence type="ECO:0000313" key="1">
    <source>
        <dbReference type="EMBL" id="KRY98510.1"/>
    </source>
</evidence>